<protein>
    <submittedName>
        <fullName evidence="1">Uncharacterized protein</fullName>
    </submittedName>
</protein>
<evidence type="ECO:0000313" key="1">
    <source>
        <dbReference type="EMBL" id="KPL14000.1"/>
    </source>
</evidence>
<sequence length="353" mass="40279">MLIFTTLASPRNGRTYYFYHALPYGTQADYNPFNVIINGGYGILQIWQYSGDDDDRQIASYDYPHWIETTWQTVGHPVRTINEFGWGRFITTEVFPLTLNMDRNQWVPNYFLHCIGGGMHFRATEEWFDYHGFSNPRLWSIGTMVIYHAFSEVVENAGRTDTTVDHIADLYIFDPLGILLFTNDGVCRFFAETLNLAEWSMQPCYNLSNGNLENMGQFYVAKYPISHDKNWYVMTHFGMHGMFGFSRHVHEGHSVSLTAGFLVEDLIEAEQNGEGSAQKAVLTWRAGAFYDLNNSLLASIMVSTIPESHLRINVYPGVFRIGNFSPGFFFSGSKEWVFGINFGYLPIGPAVGK</sequence>
<gene>
    <name evidence="1" type="ORF">AMJ74_04230</name>
</gene>
<evidence type="ECO:0000313" key="2">
    <source>
        <dbReference type="Proteomes" id="UP000050975"/>
    </source>
</evidence>
<accession>A0A0S8JX33</accession>
<comment type="caution">
    <text evidence="1">The sequence shown here is derived from an EMBL/GenBank/DDBJ whole genome shotgun (WGS) entry which is preliminary data.</text>
</comment>
<dbReference type="AlphaFoldDB" id="A0A0S8JX33"/>
<organism evidence="1 2">
    <name type="scientific">candidate division WOR_3 bacterium SM1_77</name>
    <dbReference type="NCBI Taxonomy" id="1703778"/>
    <lineage>
        <taxon>Bacteria</taxon>
        <taxon>Bacteria division WOR-3</taxon>
    </lineage>
</organism>
<dbReference type="EMBL" id="LJVE01000072">
    <property type="protein sequence ID" value="KPL14000.1"/>
    <property type="molecule type" value="Genomic_DNA"/>
</dbReference>
<dbReference type="Proteomes" id="UP000050975">
    <property type="component" value="Unassembled WGS sequence"/>
</dbReference>
<name>A0A0S8JX33_UNCW3</name>
<reference evidence="1 2" key="1">
    <citation type="journal article" date="2015" name="Microbiome">
        <title>Genomic resolution of linkages in carbon, nitrogen, and sulfur cycling among widespread estuary sediment bacteria.</title>
        <authorList>
            <person name="Baker B.J."/>
            <person name="Lazar C.S."/>
            <person name="Teske A.P."/>
            <person name="Dick G.J."/>
        </authorList>
    </citation>
    <scope>NUCLEOTIDE SEQUENCE [LARGE SCALE GENOMIC DNA]</scope>
    <source>
        <strain evidence="1">SM1_77</strain>
    </source>
</reference>
<proteinExistence type="predicted"/>